<dbReference type="RefSeq" id="WP_129004115.1">
    <property type="nucleotide sequence ID" value="NZ_SDHZ01000002.1"/>
</dbReference>
<name>A0A4Q1D5J5_9BACT</name>
<dbReference type="AlphaFoldDB" id="A0A4Q1D5J5"/>
<feature type="domain" description="Protein FecR C-terminal" evidence="3">
    <location>
        <begin position="318"/>
        <end position="386"/>
    </location>
</feature>
<dbReference type="Gene3D" id="3.55.50.30">
    <property type="match status" value="1"/>
</dbReference>
<feature type="transmembrane region" description="Helical" evidence="1">
    <location>
        <begin position="94"/>
        <end position="112"/>
    </location>
</feature>
<reference evidence="4 5" key="1">
    <citation type="submission" date="2019-01" db="EMBL/GenBank/DDBJ databases">
        <title>Filimonas sp. strain TTM-71.</title>
        <authorList>
            <person name="Chen W.-M."/>
        </authorList>
    </citation>
    <scope>NUCLEOTIDE SEQUENCE [LARGE SCALE GENOMIC DNA]</scope>
    <source>
        <strain evidence="4 5">TTM-71</strain>
    </source>
</reference>
<dbReference type="EMBL" id="SDHZ01000002">
    <property type="protein sequence ID" value="RXK83123.1"/>
    <property type="molecule type" value="Genomic_DNA"/>
</dbReference>
<keyword evidence="1" id="KW-1133">Transmembrane helix</keyword>
<dbReference type="GO" id="GO:0016989">
    <property type="term" value="F:sigma factor antagonist activity"/>
    <property type="evidence" value="ECO:0007669"/>
    <property type="project" value="TreeGrafter"/>
</dbReference>
<comment type="caution">
    <text evidence="4">The sequence shown here is derived from an EMBL/GenBank/DDBJ whole genome shotgun (WGS) entry which is preliminary data.</text>
</comment>
<keyword evidence="1" id="KW-0472">Membrane</keyword>
<dbReference type="InterPro" id="IPR032508">
    <property type="entry name" value="FecR_C"/>
</dbReference>
<dbReference type="InterPro" id="IPR006860">
    <property type="entry name" value="FecR"/>
</dbReference>
<feature type="domain" description="FecR protein" evidence="2">
    <location>
        <begin position="187"/>
        <end position="282"/>
    </location>
</feature>
<sequence>MEQPVDVKDLLEKLGKGQCAPEEAGWLMEWLDEPGNCDVAIALLSDRMAAPVTAEMLSPERIANLERRRLEILSQPGKRAIAPVHRVHFLRRKWWAVAAVLAAAATGTWFLVNKPATTKLAEIHYKSDVPAGHAGALLTLADGKTVLLDSVTGEISNSQGASITKTGEGSLSYKSAALNSASVSYNTLSTPRARKFRMTLPDGSGVWLNAQSSIRFPAAFTGSQRKVEVTGEVYFEIVSDKNKPFIVKAQGQDINVLGTRFNVNTYADEPAVTTTLLEGSVQVSDGKRSVILHPGEQAAEFAVTHANIQQTMAWKDGKLYFESTDLKSIMRQISRWYDVDVVFEADAPSYDFTARLPDNLPVSEVLKLLEMTRLVHFEIEGKKIIVKK</sequence>
<keyword evidence="1" id="KW-0812">Transmembrane</keyword>
<dbReference type="Proteomes" id="UP000290545">
    <property type="component" value="Unassembled WGS sequence"/>
</dbReference>
<evidence type="ECO:0000259" key="2">
    <source>
        <dbReference type="Pfam" id="PF04773"/>
    </source>
</evidence>
<dbReference type="PANTHER" id="PTHR30273:SF2">
    <property type="entry name" value="PROTEIN FECR"/>
    <property type="match status" value="1"/>
</dbReference>
<evidence type="ECO:0000313" key="4">
    <source>
        <dbReference type="EMBL" id="RXK83123.1"/>
    </source>
</evidence>
<keyword evidence="5" id="KW-1185">Reference proteome</keyword>
<dbReference type="Gene3D" id="2.60.120.1440">
    <property type="match status" value="1"/>
</dbReference>
<proteinExistence type="predicted"/>
<evidence type="ECO:0000259" key="3">
    <source>
        <dbReference type="Pfam" id="PF16344"/>
    </source>
</evidence>
<evidence type="ECO:0000313" key="5">
    <source>
        <dbReference type="Proteomes" id="UP000290545"/>
    </source>
</evidence>
<protein>
    <submittedName>
        <fullName evidence="4">FecR family protein</fullName>
    </submittedName>
</protein>
<accession>A0A4Q1D5J5</accession>
<dbReference type="Pfam" id="PF04773">
    <property type="entry name" value="FecR"/>
    <property type="match status" value="1"/>
</dbReference>
<organism evidence="4 5">
    <name type="scientific">Filimonas effusa</name>
    <dbReference type="NCBI Taxonomy" id="2508721"/>
    <lineage>
        <taxon>Bacteria</taxon>
        <taxon>Pseudomonadati</taxon>
        <taxon>Bacteroidota</taxon>
        <taxon>Chitinophagia</taxon>
        <taxon>Chitinophagales</taxon>
        <taxon>Chitinophagaceae</taxon>
        <taxon>Filimonas</taxon>
    </lineage>
</organism>
<evidence type="ECO:0000256" key="1">
    <source>
        <dbReference type="SAM" id="Phobius"/>
    </source>
</evidence>
<dbReference type="OrthoDB" id="641696at2"/>
<gene>
    <name evidence="4" type="ORF">ESB13_13455</name>
</gene>
<dbReference type="InterPro" id="IPR012373">
    <property type="entry name" value="Ferrdict_sens_TM"/>
</dbReference>
<dbReference type="Pfam" id="PF16344">
    <property type="entry name" value="FecR_C"/>
    <property type="match status" value="1"/>
</dbReference>
<dbReference type="PANTHER" id="PTHR30273">
    <property type="entry name" value="PERIPLASMIC SIGNAL SENSOR AND SIGMA FACTOR ACTIVATOR FECR-RELATED"/>
    <property type="match status" value="1"/>
</dbReference>